<comment type="subcellular location">
    <subcellularLocation>
        <location evidence="1">Membrane</location>
        <topology evidence="1">Multi-pass membrane protein</topology>
    </subcellularLocation>
</comment>
<feature type="transmembrane region" description="Helical" evidence="5">
    <location>
        <begin position="286"/>
        <end position="306"/>
    </location>
</feature>
<evidence type="ECO:0000256" key="4">
    <source>
        <dbReference type="ARBA" id="ARBA00023136"/>
    </source>
</evidence>
<feature type="transmembrane region" description="Helical" evidence="5">
    <location>
        <begin position="193"/>
        <end position="211"/>
    </location>
</feature>
<reference evidence="6" key="1">
    <citation type="submission" date="2020-10" db="EMBL/GenBank/DDBJ databases">
        <title>Genome Sequence of Monilinia vaccinii-corymbosi Sheds Light on Mummy Berry Disease Infection of Blueberry and Mating Type.</title>
        <authorList>
            <person name="Yow A.G."/>
            <person name="Zhang Y."/>
            <person name="Bansal K."/>
            <person name="Eacker S.M."/>
            <person name="Sullivan S."/>
            <person name="Liachko I."/>
            <person name="Cubeta M.A."/>
            <person name="Rollins J.A."/>
            <person name="Ashrafi H."/>
        </authorList>
    </citation>
    <scope>NUCLEOTIDE SEQUENCE</scope>
    <source>
        <strain evidence="6">RL-1</strain>
    </source>
</reference>
<feature type="transmembrane region" description="Helical" evidence="5">
    <location>
        <begin position="38"/>
        <end position="56"/>
    </location>
</feature>
<proteinExistence type="predicted"/>
<dbReference type="EMBL" id="CP063407">
    <property type="protein sequence ID" value="QSZ32228.1"/>
    <property type="molecule type" value="Genomic_DNA"/>
</dbReference>
<protein>
    <recommendedName>
        <fullName evidence="8">Sugar phosphate transporter domain-containing protein</fullName>
    </recommendedName>
</protein>
<name>A0A8A3PAV0_9HELO</name>
<evidence type="ECO:0000256" key="2">
    <source>
        <dbReference type="ARBA" id="ARBA00022692"/>
    </source>
</evidence>
<feature type="transmembrane region" description="Helical" evidence="5">
    <location>
        <begin position="259"/>
        <end position="280"/>
    </location>
</feature>
<accession>A0A8A3PAV0</accession>
<dbReference type="GO" id="GO:0015165">
    <property type="term" value="F:pyrimidine nucleotide-sugar transmembrane transporter activity"/>
    <property type="evidence" value="ECO:0007669"/>
    <property type="project" value="InterPro"/>
</dbReference>
<evidence type="ECO:0008006" key="8">
    <source>
        <dbReference type="Google" id="ProtNLM"/>
    </source>
</evidence>
<keyword evidence="2 5" id="KW-0812">Transmembrane</keyword>
<evidence type="ECO:0000256" key="5">
    <source>
        <dbReference type="SAM" id="Phobius"/>
    </source>
</evidence>
<organism evidence="6 7">
    <name type="scientific">Monilinia vaccinii-corymbosi</name>
    <dbReference type="NCBI Taxonomy" id="61207"/>
    <lineage>
        <taxon>Eukaryota</taxon>
        <taxon>Fungi</taxon>
        <taxon>Dikarya</taxon>
        <taxon>Ascomycota</taxon>
        <taxon>Pezizomycotina</taxon>
        <taxon>Leotiomycetes</taxon>
        <taxon>Helotiales</taxon>
        <taxon>Sclerotiniaceae</taxon>
        <taxon>Monilinia</taxon>
    </lineage>
</organism>
<dbReference type="Proteomes" id="UP000672032">
    <property type="component" value="Chromosome 3"/>
</dbReference>
<dbReference type="AlphaFoldDB" id="A0A8A3PAV0"/>
<keyword evidence="4 5" id="KW-0472">Membrane</keyword>
<feature type="transmembrane region" description="Helical" evidence="5">
    <location>
        <begin position="77"/>
        <end position="98"/>
    </location>
</feature>
<feature type="transmembrane region" description="Helical" evidence="5">
    <location>
        <begin position="158"/>
        <end position="181"/>
    </location>
</feature>
<evidence type="ECO:0000256" key="3">
    <source>
        <dbReference type="ARBA" id="ARBA00022989"/>
    </source>
</evidence>
<keyword evidence="7" id="KW-1185">Reference proteome</keyword>
<gene>
    <name evidence="6" type="ORF">DSL72_001801</name>
</gene>
<evidence type="ECO:0000313" key="6">
    <source>
        <dbReference type="EMBL" id="QSZ32228.1"/>
    </source>
</evidence>
<keyword evidence="3 5" id="KW-1133">Transmembrane helix</keyword>
<dbReference type="GO" id="GO:0000139">
    <property type="term" value="C:Golgi membrane"/>
    <property type="evidence" value="ECO:0007669"/>
    <property type="project" value="InterPro"/>
</dbReference>
<evidence type="ECO:0000313" key="7">
    <source>
        <dbReference type="Proteomes" id="UP000672032"/>
    </source>
</evidence>
<evidence type="ECO:0000256" key="1">
    <source>
        <dbReference type="ARBA" id="ARBA00004141"/>
    </source>
</evidence>
<dbReference type="InterPro" id="IPR007271">
    <property type="entry name" value="Nuc_sug_transpt"/>
</dbReference>
<sequence length="386" mass="41906">MSSFFTNNLLPIYIVGETIRANYAYFAFQTAPQLTPSLIALLSETLKLAIAAIIINHSEEELVSIRKKLNRNSFRDILPYGIPAALYLTNNLIYFTVLPSTSPSLLQVCMLAKIPATAILHHLWIRKQGNARSWISLGLLCFGLFLFNIPSGDDTKGWFVAPAAGLVIAICSAIASIASESLTKTGSFWESQLWLYLWGVFFSVVSYPIATRMTIDRGPNADLSGTSTATIAIYLSCLTSGVGLIVAAVLRKKDNLMKLVGTSISLLTIAATQYLIFPALRSSGFTTWKVTGGLVVVISTGCYNYFKDTSTEAASLPSHLLPTSNQDTRESEFSELEKSTAPSVLGKLFLWLPSLLSTSSAASYGLVETREVEVDDNPPSASSNKD</sequence>
<dbReference type="Pfam" id="PF04142">
    <property type="entry name" value="Nuc_sug_transp"/>
    <property type="match status" value="1"/>
</dbReference>
<feature type="transmembrane region" description="Helical" evidence="5">
    <location>
        <begin position="231"/>
        <end position="250"/>
    </location>
</feature>
<dbReference type="OrthoDB" id="408493at2759"/>
<dbReference type="SUPFAM" id="SSF103481">
    <property type="entry name" value="Multidrug resistance efflux transporter EmrE"/>
    <property type="match status" value="1"/>
</dbReference>
<dbReference type="InterPro" id="IPR037185">
    <property type="entry name" value="EmrE-like"/>
</dbReference>
<feature type="transmembrane region" description="Helical" evidence="5">
    <location>
        <begin position="134"/>
        <end position="152"/>
    </location>
</feature>
<dbReference type="PANTHER" id="PTHR10231">
    <property type="entry name" value="NUCLEOTIDE-SUGAR TRANSMEMBRANE TRANSPORTER"/>
    <property type="match status" value="1"/>
</dbReference>
<feature type="transmembrane region" description="Helical" evidence="5">
    <location>
        <begin position="104"/>
        <end position="125"/>
    </location>
</feature>